<evidence type="ECO:0000313" key="4">
    <source>
        <dbReference type="EMBL" id="KAE8366196.1"/>
    </source>
</evidence>
<protein>
    <recommendedName>
        <fullName evidence="3">GATA-type domain-containing protein</fullName>
    </recommendedName>
</protein>
<dbReference type="GO" id="GO:0008270">
    <property type="term" value="F:zinc ion binding"/>
    <property type="evidence" value="ECO:0007669"/>
    <property type="project" value="UniProtKB-KW"/>
</dbReference>
<dbReference type="OrthoDB" id="4364980at2759"/>
<dbReference type="AlphaFoldDB" id="A0A5N7AAK3"/>
<dbReference type="EMBL" id="ML737617">
    <property type="protein sequence ID" value="KAE8366196.1"/>
    <property type="molecule type" value="Genomic_DNA"/>
</dbReference>
<dbReference type="Gene3D" id="3.30.50.10">
    <property type="entry name" value="Erythroid Transcription Factor GATA-1, subunit A"/>
    <property type="match status" value="2"/>
</dbReference>
<reference evidence="4 5" key="1">
    <citation type="submission" date="2019-04" db="EMBL/GenBank/DDBJ databases">
        <title>Friends and foes A comparative genomics studyof 23 Aspergillus species from section Flavi.</title>
        <authorList>
            <consortium name="DOE Joint Genome Institute"/>
            <person name="Kjaerbolling I."/>
            <person name="Vesth T."/>
            <person name="Frisvad J.C."/>
            <person name="Nybo J.L."/>
            <person name="Theobald S."/>
            <person name="Kildgaard S."/>
            <person name="Isbrandt T."/>
            <person name="Kuo A."/>
            <person name="Sato A."/>
            <person name="Lyhne E.K."/>
            <person name="Kogle M.E."/>
            <person name="Wiebenga A."/>
            <person name="Kun R.S."/>
            <person name="Lubbers R.J."/>
            <person name="Makela M.R."/>
            <person name="Barry K."/>
            <person name="Chovatia M."/>
            <person name="Clum A."/>
            <person name="Daum C."/>
            <person name="Haridas S."/>
            <person name="He G."/>
            <person name="LaButti K."/>
            <person name="Lipzen A."/>
            <person name="Mondo S."/>
            <person name="Riley R."/>
            <person name="Salamov A."/>
            <person name="Simmons B.A."/>
            <person name="Magnuson J.K."/>
            <person name="Henrissat B."/>
            <person name="Mortensen U.H."/>
            <person name="Larsen T.O."/>
            <person name="Devries R.P."/>
            <person name="Grigoriev I.V."/>
            <person name="Machida M."/>
            <person name="Baker S.E."/>
            <person name="Andersen M.R."/>
        </authorList>
    </citation>
    <scope>NUCLEOTIDE SEQUENCE [LARGE SCALE GENOMIC DNA]</scope>
    <source>
        <strain evidence="4 5">CBS 763.97</strain>
    </source>
</reference>
<keyword evidence="5" id="KW-1185">Reference proteome</keyword>
<feature type="domain" description="GATA-type" evidence="3">
    <location>
        <begin position="223"/>
        <end position="281"/>
    </location>
</feature>
<gene>
    <name evidence="4" type="ORF">BDV27DRAFT_156167</name>
</gene>
<dbReference type="GO" id="GO:0006355">
    <property type="term" value="P:regulation of DNA-templated transcription"/>
    <property type="evidence" value="ECO:0007669"/>
    <property type="project" value="InterPro"/>
</dbReference>
<dbReference type="InterPro" id="IPR000679">
    <property type="entry name" value="Znf_GATA"/>
</dbReference>
<keyword evidence="1" id="KW-0479">Metal-binding</keyword>
<evidence type="ECO:0000259" key="3">
    <source>
        <dbReference type="PROSITE" id="PS50114"/>
    </source>
</evidence>
<dbReference type="InterPro" id="IPR013088">
    <property type="entry name" value="Znf_NHR/GATA"/>
</dbReference>
<dbReference type="InterPro" id="IPR036280">
    <property type="entry name" value="Multihaem_cyt_sf"/>
</dbReference>
<organism evidence="4 5">
    <name type="scientific">Aspergillus caelatus</name>
    <dbReference type="NCBI Taxonomy" id="61420"/>
    <lineage>
        <taxon>Eukaryota</taxon>
        <taxon>Fungi</taxon>
        <taxon>Dikarya</taxon>
        <taxon>Ascomycota</taxon>
        <taxon>Pezizomycotina</taxon>
        <taxon>Eurotiomycetes</taxon>
        <taxon>Eurotiomycetidae</taxon>
        <taxon>Eurotiales</taxon>
        <taxon>Aspergillaceae</taxon>
        <taxon>Aspergillus</taxon>
        <taxon>Aspergillus subgen. Circumdati</taxon>
    </lineage>
</organism>
<dbReference type="PROSITE" id="PS50114">
    <property type="entry name" value="GATA_ZN_FINGER_2"/>
    <property type="match status" value="1"/>
</dbReference>
<evidence type="ECO:0000313" key="5">
    <source>
        <dbReference type="Proteomes" id="UP000326268"/>
    </source>
</evidence>
<keyword evidence="1" id="KW-0862">Zinc</keyword>
<evidence type="ECO:0000256" key="1">
    <source>
        <dbReference type="PROSITE-ProRule" id="PRU00094"/>
    </source>
</evidence>
<sequence length="576" mass="66363">MHRVIRYLWYNAQTPFEEISHAESYIAPGMCQWLRRADAEVVYRLYQAIIPESTRTILGHDRLTCQHILALPKVSPSRKEKGVNLDLVTSPSDKGGLYTGSTISFFVVRIPAHRREIQRDGSVKGVHYTYIRENTNRKPHFRVVAVFPRDMPELGVEIADSEWLVRFLEAVIMIVLDTFKPGSLPQFSITQDQLNHLRSECGLRGTVFEPLNRALPTKQSVRSKLPSKCSNCPSEESPNWFLDFNASTLVAGRLCSACYQWKKSHGTNRPASVYNRLHQPTSGPCSNPSCGATETTRKWYRHPNDRDRVLCNACHAYVTVNDGTERPLETILKRQKDQRRCIDCPKFGPGVIWLVAHDKQEELLYRCHTCYNRYERSLPKAQDQSSQSRRCISCGEITNSKDWHAKSSMCGSCHHDDQQWRGKRGRSNCWNCLEQWNRNIVKRWSCSLREWLCNKCQLSMNSGYLRMAAHHLENLDIRCELCRTKYSKAWYPGCKSTNLPVCRRCGDRKGRGRTDFGDRSNSERGPGELTYQEARENAGNVTFKPEFFDYMNRAHNIDRSVAVINEAKQLEDSLNL</sequence>
<keyword evidence="1" id="KW-0863">Zinc-finger</keyword>
<name>A0A5N7AAK3_9EURO</name>
<dbReference type="Proteomes" id="UP000326268">
    <property type="component" value="Unassembled WGS sequence"/>
</dbReference>
<evidence type="ECO:0000256" key="2">
    <source>
        <dbReference type="SAM" id="MobiDB-lite"/>
    </source>
</evidence>
<proteinExistence type="predicted"/>
<dbReference type="SUPFAM" id="SSF48695">
    <property type="entry name" value="Multiheme cytochromes"/>
    <property type="match status" value="1"/>
</dbReference>
<accession>A0A5N7AAK3</accession>
<feature type="region of interest" description="Disordered" evidence="2">
    <location>
        <begin position="508"/>
        <end position="527"/>
    </location>
</feature>
<dbReference type="GeneID" id="43656723"/>
<dbReference type="GO" id="GO:0043565">
    <property type="term" value="F:sequence-specific DNA binding"/>
    <property type="evidence" value="ECO:0007669"/>
    <property type="project" value="InterPro"/>
</dbReference>
<dbReference type="RefSeq" id="XP_031929277.1">
    <property type="nucleotide sequence ID" value="XM_032072277.1"/>
</dbReference>
<feature type="compositionally biased region" description="Basic and acidic residues" evidence="2">
    <location>
        <begin position="508"/>
        <end position="526"/>
    </location>
</feature>